<dbReference type="HOGENOM" id="CLU_1934231_0_0_12"/>
<organism evidence="2 3">
    <name type="scientific">Parasphaerochaeta coccoides (strain ATCC BAA-1237 / DSM 17374 / SPN1)</name>
    <name type="common">Sphaerochaeta coccoides</name>
    <dbReference type="NCBI Taxonomy" id="760011"/>
    <lineage>
        <taxon>Bacteria</taxon>
        <taxon>Pseudomonadati</taxon>
        <taxon>Spirochaetota</taxon>
        <taxon>Spirochaetia</taxon>
        <taxon>Spirochaetales</taxon>
        <taxon>Sphaerochaetaceae</taxon>
        <taxon>Parasphaerochaeta</taxon>
    </lineage>
</organism>
<gene>
    <name evidence="2" type="ordered locus">Spico_0309</name>
</gene>
<reference evidence="2 3" key="2">
    <citation type="journal article" date="2012" name="Stand. Genomic Sci.">
        <title>Complete genome sequence of the termite hindgut bacterium Spirochaeta coccoides type strain (SPN1(T)), reclassification in the genus Sphaerochaeta as Sphaerochaeta coccoides comb. nov. and emendations of the family Spirochaetaceae and the genus Sphaerochaeta.</title>
        <authorList>
            <person name="Abt B."/>
            <person name="Han C."/>
            <person name="Scheuner C."/>
            <person name="Lu M."/>
            <person name="Lapidus A."/>
            <person name="Nolan M."/>
            <person name="Lucas S."/>
            <person name="Hammon N."/>
            <person name="Deshpande S."/>
            <person name="Cheng J.F."/>
            <person name="Tapia R."/>
            <person name="Goodwin L.A."/>
            <person name="Pitluck S."/>
            <person name="Liolios K."/>
            <person name="Pagani I."/>
            <person name="Ivanova N."/>
            <person name="Mavromatis K."/>
            <person name="Mikhailova N."/>
            <person name="Huntemann M."/>
            <person name="Pati A."/>
            <person name="Chen A."/>
            <person name="Palaniappan K."/>
            <person name="Land M."/>
            <person name="Hauser L."/>
            <person name="Brambilla E.M."/>
            <person name="Rohde M."/>
            <person name="Spring S."/>
            <person name="Gronow S."/>
            <person name="Goker M."/>
            <person name="Woyke T."/>
            <person name="Bristow J."/>
            <person name="Eisen J.A."/>
            <person name="Markowitz V."/>
            <person name="Hugenholtz P."/>
            <person name="Kyrpides N.C."/>
            <person name="Klenk H.P."/>
            <person name="Detter J.C."/>
        </authorList>
    </citation>
    <scope>NUCLEOTIDE SEQUENCE [LARGE SCALE GENOMIC DNA]</scope>
    <source>
        <strain evidence="3">ATCC BAA-1237 / DSM 17374 / SPN1</strain>
    </source>
</reference>
<evidence type="ECO:0000313" key="2">
    <source>
        <dbReference type="EMBL" id="AEC01539.1"/>
    </source>
</evidence>
<name>F4GH64_PARC1</name>
<reference evidence="3" key="1">
    <citation type="submission" date="2011-04" db="EMBL/GenBank/DDBJ databases">
        <title>The complete genome of Spirochaeta coccoides DSM 17374.</title>
        <authorList>
            <person name="Lucas S."/>
            <person name="Copeland A."/>
            <person name="Lapidus A."/>
            <person name="Bruce D."/>
            <person name="Goodwin L."/>
            <person name="Pitluck S."/>
            <person name="Peters L."/>
            <person name="Kyrpides N."/>
            <person name="Mavromatis K."/>
            <person name="Pagani I."/>
            <person name="Ivanova N."/>
            <person name="Ovchinnikova G."/>
            <person name="Lu M."/>
            <person name="Detter J.C."/>
            <person name="Tapia R."/>
            <person name="Han C."/>
            <person name="Land M."/>
            <person name="Hauser L."/>
            <person name="Markowitz V."/>
            <person name="Cheng J.-F."/>
            <person name="Hugenholtz P."/>
            <person name="Woyke T."/>
            <person name="Wu D."/>
            <person name="Spring S."/>
            <person name="Schroeder M."/>
            <person name="Brambilla E."/>
            <person name="Klenk H.-P."/>
            <person name="Eisen J.A."/>
        </authorList>
    </citation>
    <scope>NUCLEOTIDE SEQUENCE [LARGE SCALE GENOMIC DNA]</scope>
    <source>
        <strain evidence="3">ATCC BAA-1237 / DSM 17374 / SPN1</strain>
    </source>
</reference>
<sequence>MKRIMVFLIGLFFVSMVISANDGSSNNGTGINPPSWAIGTWEDKFFSTTHVVTHDNVRVITASDTIDFKEISKSQGTPVSALVDKDVYSLTISITYFGTRQSVSYVYTRLSDTTMKWTWTISGMEVGAGTLIKQ</sequence>
<proteinExistence type="predicted"/>
<feature type="chain" id="PRO_5003314763" description="DUF5640 domain-containing protein" evidence="1">
    <location>
        <begin position="21"/>
        <end position="134"/>
    </location>
</feature>
<keyword evidence="3" id="KW-1185">Reference proteome</keyword>
<feature type="signal peptide" evidence="1">
    <location>
        <begin position="1"/>
        <end position="20"/>
    </location>
</feature>
<dbReference type="EMBL" id="CP002659">
    <property type="protein sequence ID" value="AEC01539.1"/>
    <property type="molecule type" value="Genomic_DNA"/>
</dbReference>
<keyword evidence="1" id="KW-0732">Signal</keyword>
<dbReference type="Proteomes" id="UP000007939">
    <property type="component" value="Chromosome"/>
</dbReference>
<evidence type="ECO:0000256" key="1">
    <source>
        <dbReference type="SAM" id="SignalP"/>
    </source>
</evidence>
<protein>
    <recommendedName>
        <fullName evidence="4">DUF5640 domain-containing protein</fullName>
    </recommendedName>
</protein>
<dbReference type="AlphaFoldDB" id="F4GH64"/>
<accession>F4GH64</accession>
<dbReference type="KEGG" id="scc:Spico_0309"/>
<evidence type="ECO:0000313" key="3">
    <source>
        <dbReference type="Proteomes" id="UP000007939"/>
    </source>
</evidence>
<evidence type="ECO:0008006" key="4">
    <source>
        <dbReference type="Google" id="ProtNLM"/>
    </source>
</evidence>